<gene>
    <name evidence="8" type="ORF">FB555_001792</name>
</gene>
<keyword evidence="2" id="KW-1003">Cell membrane</keyword>
<feature type="transmembrane region" description="Helical" evidence="7">
    <location>
        <begin position="287"/>
        <end position="303"/>
    </location>
</feature>
<dbReference type="GO" id="GO:0022857">
    <property type="term" value="F:transmembrane transporter activity"/>
    <property type="evidence" value="ECO:0007669"/>
    <property type="project" value="InterPro"/>
</dbReference>
<evidence type="ECO:0000256" key="3">
    <source>
        <dbReference type="ARBA" id="ARBA00022692"/>
    </source>
</evidence>
<evidence type="ECO:0000313" key="9">
    <source>
        <dbReference type="Proteomes" id="UP000524237"/>
    </source>
</evidence>
<comment type="subcellular location">
    <subcellularLocation>
        <location evidence="1">Cell membrane</location>
        <topology evidence="1">Multi-pass membrane protein</topology>
    </subcellularLocation>
</comment>
<keyword evidence="4 7" id="KW-1133">Transmembrane helix</keyword>
<comment type="caution">
    <text evidence="8">The sequence shown here is derived from an EMBL/GenBank/DDBJ whole genome shotgun (WGS) entry which is preliminary data.</text>
</comment>
<dbReference type="EMBL" id="JACGWU010000006">
    <property type="protein sequence ID" value="MBA8829676.1"/>
    <property type="molecule type" value="Genomic_DNA"/>
</dbReference>
<feature type="transmembrane region" description="Helical" evidence="7">
    <location>
        <begin position="257"/>
        <end position="275"/>
    </location>
</feature>
<keyword evidence="3 7" id="KW-0812">Transmembrane</keyword>
<dbReference type="PANTHER" id="PTHR32196">
    <property type="entry name" value="ABC TRANSPORTER PERMEASE PROTEIN YPHD-RELATED-RELATED"/>
    <property type="match status" value="1"/>
</dbReference>
<dbReference type="PANTHER" id="PTHR32196:SF72">
    <property type="entry name" value="RIBOSE IMPORT PERMEASE PROTEIN RBSC"/>
    <property type="match status" value="1"/>
</dbReference>
<evidence type="ECO:0000256" key="7">
    <source>
        <dbReference type="SAM" id="Phobius"/>
    </source>
</evidence>
<protein>
    <submittedName>
        <fullName evidence="8">Ribose transport system permease protein</fullName>
    </submittedName>
</protein>
<evidence type="ECO:0000313" key="8">
    <source>
        <dbReference type="EMBL" id="MBA8829676.1"/>
    </source>
</evidence>
<accession>A0A7W3JUU4</accession>
<evidence type="ECO:0000256" key="1">
    <source>
        <dbReference type="ARBA" id="ARBA00004651"/>
    </source>
</evidence>
<feature type="transmembrane region" description="Helical" evidence="7">
    <location>
        <begin position="119"/>
        <end position="139"/>
    </location>
</feature>
<feature type="transmembrane region" description="Helical" evidence="7">
    <location>
        <begin position="39"/>
        <end position="59"/>
    </location>
</feature>
<feature type="transmembrane region" description="Helical" evidence="7">
    <location>
        <begin position="206"/>
        <end position="225"/>
    </location>
</feature>
<organism evidence="8 9">
    <name type="scientific">Alpinimonas psychrophila</name>
    <dbReference type="NCBI Taxonomy" id="748908"/>
    <lineage>
        <taxon>Bacteria</taxon>
        <taxon>Bacillati</taxon>
        <taxon>Actinomycetota</taxon>
        <taxon>Actinomycetes</taxon>
        <taxon>Micrococcales</taxon>
        <taxon>Microbacteriaceae</taxon>
        <taxon>Alpinimonas</taxon>
    </lineage>
</organism>
<dbReference type="RefSeq" id="WP_220475930.1">
    <property type="nucleotide sequence ID" value="NZ_JACGWU010000006.1"/>
</dbReference>
<dbReference type="Pfam" id="PF02653">
    <property type="entry name" value="BPD_transp_2"/>
    <property type="match status" value="1"/>
</dbReference>
<feature type="transmembrane region" description="Helical" evidence="7">
    <location>
        <begin position="66"/>
        <end position="83"/>
    </location>
</feature>
<dbReference type="Proteomes" id="UP000524237">
    <property type="component" value="Unassembled WGS sequence"/>
</dbReference>
<feature type="transmembrane region" description="Helical" evidence="7">
    <location>
        <begin position="89"/>
        <end position="112"/>
    </location>
</feature>
<dbReference type="InterPro" id="IPR001851">
    <property type="entry name" value="ABC_transp_permease"/>
</dbReference>
<reference evidence="8 9" key="1">
    <citation type="submission" date="2020-07" db="EMBL/GenBank/DDBJ databases">
        <title>Sequencing the genomes of 1000 actinobacteria strains.</title>
        <authorList>
            <person name="Klenk H.-P."/>
        </authorList>
    </citation>
    <scope>NUCLEOTIDE SEQUENCE [LARGE SCALE GENOMIC DNA]</scope>
    <source>
        <strain evidence="8 9">DSM 23737</strain>
    </source>
</reference>
<feature type="transmembrane region" description="Helical" evidence="7">
    <location>
        <begin position="159"/>
        <end position="178"/>
    </location>
</feature>
<proteinExistence type="predicted"/>
<evidence type="ECO:0000256" key="6">
    <source>
        <dbReference type="SAM" id="MobiDB-lite"/>
    </source>
</evidence>
<name>A0A7W3JUU4_9MICO</name>
<feature type="transmembrane region" description="Helical" evidence="7">
    <location>
        <begin position="12"/>
        <end position="33"/>
    </location>
</feature>
<sequence>MKSTLLKTARELRAVWMLLIVSLILFIATPLFLTGPNLLNVLLATSVTALLAAGQTFVIIIGEIDLSVGAVLGISGAVTAITLQTQPLLIGLAVGLGVGALAGLINGVLVTFLRMPSFIATLGSTSVLAGLTLFITQGNPIRVANEGFLAIGQSRPLDVPMPVWIVLAVVVIFGVLLARTRFGRYVYATGDNAEASRLSGIKVYRVKILAFMISGILASIAGFILTARLGTAQPTAGTGLELAAIAAVIIGGTSLAGGRGALIGTFIGAILLGVIDNGLNLLNVSPFLQGVVKGFVILFAVFLDRNSDLMRGLWKMLGSLRPKRPATPSTPATPQEPELASRH</sequence>
<dbReference type="CDD" id="cd06579">
    <property type="entry name" value="TM_PBP1_transp_AraH_like"/>
    <property type="match status" value="1"/>
</dbReference>
<feature type="region of interest" description="Disordered" evidence="6">
    <location>
        <begin position="322"/>
        <end position="343"/>
    </location>
</feature>
<dbReference type="GO" id="GO:0005886">
    <property type="term" value="C:plasma membrane"/>
    <property type="evidence" value="ECO:0007669"/>
    <property type="project" value="UniProtKB-SubCell"/>
</dbReference>
<evidence type="ECO:0000256" key="4">
    <source>
        <dbReference type="ARBA" id="ARBA00022989"/>
    </source>
</evidence>
<dbReference type="AlphaFoldDB" id="A0A7W3JUU4"/>
<evidence type="ECO:0000256" key="2">
    <source>
        <dbReference type="ARBA" id="ARBA00022475"/>
    </source>
</evidence>
<evidence type="ECO:0000256" key="5">
    <source>
        <dbReference type="ARBA" id="ARBA00023136"/>
    </source>
</evidence>
<keyword evidence="9" id="KW-1185">Reference proteome</keyword>
<keyword evidence="5 7" id="KW-0472">Membrane</keyword>